<protein>
    <submittedName>
        <fullName evidence="2">Uncharacterized protein</fullName>
    </submittedName>
</protein>
<dbReference type="EMBL" id="JAOQAZ010000010">
    <property type="protein sequence ID" value="KAJ4263320.1"/>
    <property type="molecule type" value="Genomic_DNA"/>
</dbReference>
<sequence length="390" mass="43605">MPPFKRSIEEAGASSSPPLETEANDSNSFNRGSGSNSVASSITNAASVRPQAVQYPNPGYLGSSSHTTLFDQLRRDRSPQATESIAEPEKAPSPQPEYINDTSIASGASLILELYHLSKIPSFIQLYQSWSATGTNLALAGPFIDACASTVESVMSSCDGTLPRATTISRNLFACSSRPITVNMDTSFDEYCKSFGGENARWETLALFFTAVCRAAVDLPFAEPLYNSEQERRKFQRLTLRYSDHFLEHCLPLDYGDQSYQSWRKLGDVISSLFALGYHQQQTDSFNTVPDFLRDLRRFAFCRTYSADKNVSIFLGRPPRITRRFCRFFLPGSHLQPMQEASRRPQTWDPEQGPSFITDSRWAGLCGILKEDILGLLAQQNHDEKLRQGR</sequence>
<name>A0A9W8S114_9HYPO</name>
<evidence type="ECO:0000313" key="3">
    <source>
        <dbReference type="Proteomes" id="UP001152049"/>
    </source>
</evidence>
<feature type="region of interest" description="Disordered" evidence="1">
    <location>
        <begin position="75"/>
        <end position="96"/>
    </location>
</feature>
<accession>A0A9W8S114</accession>
<feature type="compositionally biased region" description="Low complexity" evidence="1">
    <location>
        <begin position="24"/>
        <end position="37"/>
    </location>
</feature>
<dbReference type="CDD" id="cd12148">
    <property type="entry name" value="fungal_TF_MHR"/>
    <property type="match status" value="1"/>
</dbReference>
<dbReference type="Proteomes" id="UP001152049">
    <property type="component" value="Unassembled WGS sequence"/>
</dbReference>
<organism evidence="2 3">
    <name type="scientific">Fusarium torreyae</name>
    <dbReference type="NCBI Taxonomy" id="1237075"/>
    <lineage>
        <taxon>Eukaryota</taxon>
        <taxon>Fungi</taxon>
        <taxon>Dikarya</taxon>
        <taxon>Ascomycota</taxon>
        <taxon>Pezizomycotina</taxon>
        <taxon>Sordariomycetes</taxon>
        <taxon>Hypocreomycetidae</taxon>
        <taxon>Hypocreales</taxon>
        <taxon>Nectriaceae</taxon>
        <taxon>Fusarium</taxon>
    </lineage>
</organism>
<evidence type="ECO:0000313" key="2">
    <source>
        <dbReference type="EMBL" id="KAJ4263320.1"/>
    </source>
</evidence>
<dbReference type="AlphaFoldDB" id="A0A9W8S114"/>
<reference evidence="2" key="1">
    <citation type="submission" date="2022-09" db="EMBL/GenBank/DDBJ databases">
        <title>Fusarium specimens isolated from Avocado Roots.</title>
        <authorList>
            <person name="Stajich J."/>
            <person name="Roper C."/>
            <person name="Heimlech-Rivalta G."/>
        </authorList>
    </citation>
    <scope>NUCLEOTIDE SEQUENCE</scope>
    <source>
        <strain evidence="2">CF00136</strain>
    </source>
</reference>
<feature type="region of interest" description="Disordered" evidence="1">
    <location>
        <begin position="1"/>
        <end position="43"/>
    </location>
</feature>
<evidence type="ECO:0000256" key="1">
    <source>
        <dbReference type="SAM" id="MobiDB-lite"/>
    </source>
</evidence>
<comment type="caution">
    <text evidence="2">The sequence shown here is derived from an EMBL/GenBank/DDBJ whole genome shotgun (WGS) entry which is preliminary data.</text>
</comment>
<dbReference type="OrthoDB" id="4898680at2759"/>
<gene>
    <name evidence="2" type="ORF">NW762_006138</name>
</gene>
<keyword evidence="3" id="KW-1185">Reference proteome</keyword>
<proteinExistence type="predicted"/>